<sequence length="141" mass="15519">MSLWVHPQQLTPLSTTFFGARDPDNWVSLLPRGHEWVNHDTMLWSGTAWYDAGTGMKMEEGEWTHLAFAVDQGSVTVYVDGEAKYNGSGFPNVFTTASGTFSLGVNWWDPAFVGKMDELLIFTEALSADRVSELAAAAPNS</sequence>
<reference evidence="2" key="1">
    <citation type="journal article" date="2019" name="Int. J. Syst. Evol. Microbiol.">
        <title>The Global Catalogue of Microorganisms (GCM) 10K type strain sequencing project: providing services to taxonomists for standard genome sequencing and annotation.</title>
        <authorList>
            <consortium name="The Broad Institute Genomics Platform"/>
            <consortium name="The Broad Institute Genome Sequencing Center for Infectious Disease"/>
            <person name="Wu L."/>
            <person name="Ma J."/>
        </authorList>
    </citation>
    <scope>NUCLEOTIDE SEQUENCE [LARGE SCALE GENOMIC DNA]</scope>
    <source>
        <strain evidence="2">CCM 8749</strain>
    </source>
</reference>
<gene>
    <name evidence="1" type="ORF">ACFPXP_10460</name>
</gene>
<accession>A0ABW1IP11</accession>
<dbReference type="Proteomes" id="UP001596250">
    <property type="component" value="Unassembled WGS sequence"/>
</dbReference>
<comment type="caution">
    <text evidence="1">The sequence shown here is derived from an EMBL/GenBank/DDBJ whole genome shotgun (WGS) entry which is preliminary data.</text>
</comment>
<dbReference type="RefSeq" id="WP_379894150.1">
    <property type="nucleotide sequence ID" value="NZ_CBCSCT010000069.1"/>
</dbReference>
<dbReference type="EMBL" id="JBHSQV010000137">
    <property type="protein sequence ID" value="MFC5986839.1"/>
    <property type="molecule type" value="Genomic_DNA"/>
</dbReference>
<protein>
    <submittedName>
        <fullName evidence="1">LamG domain-containing protein</fullName>
    </submittedName>
</protein>
<organism evidence="1 2">
    <name type="scientific">Marinicrinis lubricantis</name>
    <dbReference type="NCBI Taxonomy" id="2086470"/>
    <lineage>
        <taxon>Bacteria</taxon>
        <taxon>Bacillati</taxon>
        <taxon>Bacillota</taxon>
        <taxon>Bacilli</taxon>
        <taxon>Bacillales</taxon>
        <taxon>Paenibacillaceae</taxon>
    </lineage>
</organism>
<evidence type="ECO:0000313" key="1">
    <source>
        <dbReference type="EMBL" id="MFC5986839.1"/>
    </source>
</evidence>
<name>A0ABW1IP11_9BACL</name>
<dbReference type="Pfam" id="PF13385">
    <property type="entry name" value="Laminin_G_3"/>
    <property type="match status" value="1"/>
</dbReference>
<dbReference type="InterPro" id="IPR013320">
    <property type="entry name" value="ConA-like_dom_sf"/>
</dbReference>
<dbReference type="SUPFAM" id="SSF49899">
    <property type="entry name" value="Concanavalin A-like lectins/glucanases"/>
    <property type="match status" value="1"/>
</dbReference>
<evidence type="ECO:0000313" key="2">
    <source>
        <dbReference type="Proteomes" id="UP001596250"/>
    </source>
</evidence>
<keyword evidence="2" id="KW-1185">Reference proteome</keyword>
<dbReference type="Gene3D" id="2.60.120.200">
    <property type="match status" value="1"/>
</dbReference>
<proteinExistence type="predicted"/>